<feature type="transmembrane region" description="Helical" evidence="9">
    <location>
        <begin position="663"/>
        <end position="680"/>
    </location>
</feature>
<evidence type="ECO:0000256" key="2">
    <source>
        <dbReference type="ARBA" id="ARBA00022448"/>
    </source>
</evidence>
<keyword evidence="7 9" id="KW-0472">Membrane</keyword>
<evidence type="ECO:0000256" key="4">
    <source>
        <dbReference type="ARBA" id="ARBA00022692"/>
    </source>
</evidence>
<feature type="transmembrane region" description="Helical" evidence="9">
    <location>
        <begin position="798"/>
        <end position="823"/>
    </location>
</feature>
<feature type="transmembrane region" description="Helical" evidence="9">
    <location>
        <begin position="1805"/>
        <end position="1826"/>
    </location>
</feature>
<feature type="transmembrane region" description="Helical" evidence="9">
    <location>
        <begin position="1066"/>
        <end position="1089"/>
    </location>
</feature>
<feature type="transmembrane region" description="Helical" evidence="9">
    <location>
        <begin position="1181"/>
        <end position="1201"/>
    </location>
</feature>
<dbReference type="InterPro" id="IPR044669">
    <property type="entry name" value="YneE/VCCN1/2-like"/>
</dbReference>
<evidence type="ECO:0000256" key="6">
    <source>
        <dbReference type="ARBA" id="ARBA00023065"/>
    </source>
</evidence>
<protein>
    <submittedName>
        <fullName evidence="10">Bestrophin, RFP-TM, chloride channel-domain-containing protein</fullName>
    </submittedName>
</protein>
<reference evidence="10" key="1">
    <citation type="submission" date="2017-04" db="EMBL/GenBank/DDBJ databases">
        <title>Population genomics of picophytoplankton unveils novel chromosome hypervariability.</title>
        <authorList>
            <consortium name="DOE Joint Genome Institute"/>
            <person name="Blanc-Mathieu R."/>
            <person name="Krasovec M."/>
            <person name="Hebrard M."/>
            <person name="Yau S."/>
            <person name="Desgranges E."/>
            <person name="Martin J."/>
            <person name="Schackwitz W."/>
            <person name="Kuo A."/>
            <person name="Salin G."/>
            <person name="Donnadieu C."/>
            <person name="Desdevises Y."/>
            <person name="Sanchez-Ferandin S."/>
            <person name="Moreau H."/>
            <person name="Rivals E."/>
            <person name="Grigoriev I.V."/>
            <person name="Grimsley N."/>
            <person name="Eyre-Walker A."/>
            <person name="Piganeau G."/>
        </authorList>
    </citation>
    <scope>NUCLEOTIDE SEQUENCE [LARGE SCALE GENOMIC DNA]</scope>
    <source>
        <strain evidence="10">RCC 1115</strain>
    </source>
</reference>
<dbReference type="Proteomes" id="UP000195557">
    <property type="component" value="Unassembled WGS sequence"/>
</dbReference>
<organism evidence="10">
    <name type="scientific">Ostreococcus tauri</name>
    <name type="common">Marine green alga</name>
    <dbReference type="NCBI Taxonomy" id="70448"/>
    <lineage>
        <taxon>Eukaryota</taxon>
        <taxon>Viridiplantae</taxon>
        <taxon>Chlorophyta</taxon>
        <taxon>Mamiellophyceae</taxon>
        <taxon>Mamiellales</taxon>
        <taxon>Bathycoccaceae</taxon>
        <taxon>Ostreococcus</taxon>
    </lineage>
</organism>
<accession>A0A1Y5IIJ2</accession>
<feature type="transmembrane region" description="Helical" evidence="9">
    <location>
        <begin position="1442"/>
        <end position="1461"/>
    </location>
</feature>
<feature type="region of interest" description="Disordered" evidence="8">
    <location>
        <begin position="1"/>
        <end position="50"/>
    </location>
</feature>
<dbReference type="GO" id="GO:0005886">
    <property type="term" value="C:plasma membrane"/>
    <property type="evidence" value="ECO:0007669"/>
    <property type="project" value="UniProtKB-SubCell"/>
</dbReference>
<feature type="transmembrane region" description="Helical" evidence="9">
    <location>
        <begin position="849"/>
        <end position="867"/>
    </location>
</feature>
<sequence>MMGVDDVEGSRETTGDGRVTEDEGAFGATGDERTRRETTSRGRGPGRDSGTLAMVAHLSIASVSRVSPQVVLAGVVGAGAQWLKISRCDASERYSTTCRYAFGIEAHVIVSAVLSFLLVFRAVQAFSRYEDGKEALMEMKEALRNVAAVAECESKLTRRKSASHTEIRRLCNLAYAFMRQSLRESRIGVRDPRARGVKFDVSTRAMLADDRDGTPSVAELTSDEEREKYAKLSAENRPEAAVIDILCRLEGSGVLHERAAIEGFREAQRALNAYRRASMIVDTPTPTQYTHLITVTLFCFIFSLPFALSTVTDWRTPLVCAMVAWLFYGVNEIACALENPFKWTLPAHPLNVFGRRIQREMDAFRVREDATGIDEDDGLLTVDSLNYSRWRSRLWFVTDCFAWSGTTLPLIVKQIIFAATVGIIAQWMKVDICGDNVTDSSQCMVTFDLSAHSILAIPISFLLVTNTDWGYERFVSSKTLIVDLQNELRSLLMCACIFTAPRNESDGVHSIKPDILEIERMTGVLFSLTRIVVRELVSKTPSGDVATLNDCLSTDEYAGAASLKTLLTDDEITEVKSLPANALVSWAAMKLNARFDAMRQNEEISDRFSAEAYRRVCSSLKHVQGLIRVTTTPVPNHFHHLLRMSLFFYAFSAPFIFSVTYQWITSLPAMLIALGFYGVVETSKGMMEPFSWSGPRHDLGHIGTCMLSRHERLRALALHARSEIDDWNKLEDEAESLNRQLTPSSKVKKPIRTLILERFKHAISERSLRSRLLPNEFDREAASVKNILAMRIGWLTNVFILQGTVIPGLSVQIILAGAIALAANGLKIRECGNTVSNVTQCAFTFDSSAHVMSGAIIGFTLIFRLALSYTRYYDGKGALGLMVNSIRCLNVGVSTMLRSSRINATPSVLKEVDEDAAEIRRLSNVLMGFMRQAIRERRHGVDPSSLTKKAPTTDEYIEDMSGWPSLSLLLSDKEKDVYAKADYRARIGICASKIISIIDERRRLKHISDRSAYEMLGHVENCISACATAERLLASSMPFAFLHLMNFVLFVFVMTAPFVFVTSYKWLAPLPSMLVAASLFGIAEVGSLLDDPFGWSEPKHDLTKAGWASYTETLSIHEKAVRTFGGREDTTHSGVDALILSGAAVPNALKQPTVLQQVRRKHGANSGASYFRQLLKFRNTIFPHVWPIMSVMLFFGIGAQAYKLSTCGSGVAEHNDCDTTFHPAAVSIVGRMCMFVLVYRFFFAFRAFQEAKTGVYDLMCAVQTLNVQVCSHLRESSSSKSSCDKPSEVVRNARYSVLRLSNALFAVMRQSLWGVSEHGCAQQKDAEILFLDAQANSHLGSLLDEDGTTAYLSLLNMSADERVAEIATRLLKQIEFARKPGCLSNRGAAMMVNATQDALHAFSRCTRAKTTKTPYSLNHLINLTVLLWMFSTASVLVVSFKYLTWLPLVILSLTLYGLPAISMHLEEPFMYNGMCSNDLADMGQHLWNTCASTHEILSESDEMKHRVEALVKAVETKSAQVANECYNRAQGQLHESVLMKPTENANPTWTFPEKRVFRGGKFGLLRELFSIHGTLIVPTLPYIFVSSGVAMAMFLISKAVCTYDEMYDSGTCKTLVGFEAHSLAAPVLSFCIAYLLNLTHRRYYSGRKYLDDIVDHARDIIIDLNIAFHVPETAEDRQSHERMLHMLNALVAFIRQSVRECSQGYPSQIKAETADMLNTVLDDDFTGSPSTKDLLSAETRNMFARIAPAFRVARCAADLKRELRSLPKHQIGNEQRYYRLYRSIDGITDAWTNCEIVVGTPIPPFYMFTVYFLCSVFVLTSPLAFIHTYGTYVAVPVALLTFVITGVVIVSRRIMNPFTWTMDSHDINALMTSRVWRLTELFSPTRACAGA</sequence>
<evidence type="ECO:0000256" key="7">
    <source>
        <dbReference type="ARBA" id="ARBA00023136"/>
    </source>
</evidence>
<dbReference type="EMBL" id="KZ155780">
    <property type="protein sequence ID" value="OUS46902.1"/>
    <property type="molecule type" value="Genomic_DNA"/>
</dbReference>
<feature type="transmembrane region" description="Helical" evidence="9">
    <location>
        <begin position="1039"/>
        <end position="1060"/>
    </location>
</feature>
<feature type="compositionally biased region" description="Basic and acidic residues" evidence="8">
    <location>
        <begin position="8"/>
        <end position="21"/>
    </location>
</feature>
<evidence type="ECO:0000256" key="9">
    <source>
        <dbReference type="SAM" id="Phobius"/>
    </source>
</evidence>
<comment type="subcellular location">
    <subcellularLocation>
        <location evidence="1">Cell membrane</location>
        <topology evidence="1">Multi-pass membrane protein</topology>
    </subcellularLocation>
</comment>
<feature type="transmembrane region" description="Helical" evidence="9">
    <location>
        <begin position="1616"/>
        <end position="1638"/>
    </location>
</feature>
<keyword evidence="3" id="KW-1003">Cell membrane</keyword>
<proteinExistence type="predicted"/>
<keyword evidence="5 9" id="KW-1133">Transmembrane helix</keyword>
<dbReference type="PANTHER" id="PTHR33281:SF19">
    <property type="entry name" value="VOLTAGE-DEPENDENT ANION CHANNEL-FORMING PROTEIN YNEE"/>
    <property type="match status" value="1"/>
</dbReference>
<keyword evidence="6" id="KW-0406">Ion transport</keyword>
<evidence type="ECO:0000256" key="1">
    <source>
        <dbReference type="ARBA" id="ARBA00004651"/>
    </source>
</evidence>
<dbReference type="PANTHER" id="PTHR33281">
    <property type="entry name" value="UPF0187 PROTEIN YNEE"/>
    <property type="match status" value="1"/>
</dbReference>
<dbReference type="Pfam" id="PF25539">
    <property type="entry name" value="Bestrophin_2"/>
    <property type="match status" value="5"/>
</dbReference>
<feature type="transmembrane region" description="Helical" evidence="9">
    <location>
        <begin position="1221"/>
        <end position="1242"/>
    </location>
</feature>
<evidence type="ECO:0000256" key="3">
    <source>
        <dbReference type="ARBA" id="ARBA00022475"/>
    </source>
</evidence>
<evidence type="ECO:0000256" key="5">
    <source>
        <dbReference type="ARBA" id="ARBA00022989"/>
    </source>
</evidence>
<feature type="compositionally biased region" description="Basic and acidic residues" evidence="8">
    <location>
        <begin position="30"/>
        <end position="40"/>
    </location>
</feature>
<feature type="transmembrane region" description="Helical" evidence="9">
    <location>
        <begin position="1832"/>
        <end position="1850"/>
    </location>
</feature>
<name>A0A1Y5IIJ2_OSTTA</name>
<dbReference type="GO" id="GO:0005254">
    <property type="term" value="F:chloride channel activity"/>
    <property type="evidence" value="ECO:0007669"/>
    <property type="project" value="InterPro"/>
</dbReference>
<keyword evidence="4 9" id="KW-0812">Transmembrane</keyword>
<evidence type="ECO:0000313" key="10">
    <source>
        <dbReference type="EMBL" id="OUS46902.1"/>
    </source>
</evidence>
<evidence type="ECO:0000256" key="8">
    <source>
        <dbReference type="SAM" id="MobiDB-lite"/>
    </source>
</evidence>
<feature type="transmembrane region" description="Helical" evidence="9">
    <location>
        <begin position="1575"/>
        <end position="1596"/>
    </location>
</feature>
<gene>
    <name evidence="10" type="ORF">BE221DRAFT_8714</name>
</gene>
<feature type="transmembrane region" description="Helical" evidence="9">
    <location>
        <begin position="1417"/>
        <end position="1436"/>
    </location>
</feature>
<keyword evidence="2" id="KW-0813">Transport</keyword>